<name>A0A0G0ER01_UNCC3</name>
<evidence type="ECO:0000313" key="1">
    <source>
        <dbReference type="EMBL" id="KKP69727.1"/>
    </source>
</evidence>
<reference evidence="1 2" key="1">
    <citation type="journal article" date="2015" name="Nature">
        <title>rRNA introns, odd ribosomes, and small enigmatic genomes across a large radiation of phyla.</title>
        <authorList>
            <person name="Brown C.T."/>
            <person name="Hug L.A."/>
            <person name="Thomas B.C."/>
            <person name="Sharon I."/>
            <person name="Castelle C.J."/>
            <person name="Singh A."/>
            <person name="Wilkins M.J."/>
            <person name="Williams K.H."/>
            <person name="Banfield J.F."/>
        </authorList>
    </citation>
    <scope>NUCLEOTIDE SEQUENCE [LARGE SCALE GENOMIC DNA]</scope>
</reference>
<evidence type="ECO:0008006" key="3">
    <source>
        <dbReference type="Google" id="ProtNLM"/>
    </source>
</evidence>
<dbReference type="Proteomes" id="UP000034581">
    <property type="component" value="Unassembled WGS sequence"/>
</dbReference>
<dbReference type="EMBL" id="LBQB01000003">
    <property type="protein sequence ID" value="KKP69727.1"/>
    <property type="molecule type" value="Genomic_DNA"/>
</dbReference>
<organism evidence="1 2">
    <name type="scientific">candidate division CPR3 bacterium GW2011_GWF2_35_18</name>
    <dbReference type="NCBI Taxonomy" id="1618350"/>
    <lineage>
        <taxon>Bacteria</taxon>
        <taxon>Bacteria division CPR3</taxon>
    </lineage>
</organism>
<protein>
    <recommendedName>
        <fullName evidence="3">DUF5655 domain-containing protein</fullName>
    </recommendedName>
</protein>
<gene>
    <name evidence="1" type="ORF">UR67_C0003G0005</name>
</gene>
<proteinExistence type="predicted"/>
<accession>A0A0G0ER01</accession>
<dbReference type="STRING" id="1618350.UR67_C0003G0005"/>
<comment type="caution">
    <text evidence="1">The sequence shown here is derived from an EMBL/GenBank/DDBJ whole genome shotgun (WGS) entry which is preliminary data.</text>
</comment>
<sequence length="90" mass="10341">MWTCPNCGRIFQKVKQPHSCKKVSVDSHFKNKDKAKELFNFLLSLIEKNIGTCKVISLPCCVHLFGVYDFLAALPKRDGIEIRFALDRQL</sequence>
<evidence type="ECO:0000313" key="2">
    <source>
        <dbReference type="Proteomes" id="UP000034581"/>
    </source>
</evidence>
<dbReference type="AlphaFoldDB" id="A0A0G0ER01"/>